<evidence type="ECO:0000256" key="1">
    <source>
        <dbReference type="ARBA" id="ARBA00007964"/>
    </source>
</evidence>
<keyword evidence="14" id="KW-1185">Reference proteome</keyword>
<dbReference type="EC" id="1.3.1.13" evidence="9"/>
<evidence type="ECO:0000256" key="6">
    <source>
        <dbReference type="ARBA" id="ARBA00023141"/>
    </source>
</evidence>
<organism evidence="13 14">
    <name type="scientific">Candida dubliniensis (strain CD36 / ATCC MYA-646 / CBS 7987 / NCPF 3949 / NRRL Y-17841)</name>
    <name type="common">Yeast</name>
    <dbReference type="NCBI Taxonomy" id="573826"/>
    <lineage>
        <taxon>Eukaryota</taxon>
        <taxon>Fungi</taxon>
        <taxon>Dikarya</taxon>
        <taxon>Ascomycota</taxon>
        <taxon>Saccharomycotina</taxon>
        <taxon>Pichiomycetes</taxon>
        <taxon>Debaryomycetaceae</taxon>
        <taxon>Candida/Lodderomyces clade</taxon>
        <taxon>Candida</taxon>
    </lineage>
</organism>
<dbReference type="RefSeq" id="XP_002419842.1">
    <property type="nucleotide sequence ID" value="XM_002419797.1"/>
</dbReference>
<dbReference type="InterPro" id="IPR036291">
    <property type="entry name" value="NAD(P)-bd_dom_sf"/>
</dbReference>
<dbReference type="FunFam" id="3.40.50.720:FF:000339">
    <property type="entry name" value="Prephenate dehydrogenase [NADP(+)]"/>
    <property type="match status" value="1"/>
</dbReference>
<dbReference type="GO" id="GO:0070403">
    <property type="term" value="F:NAD+ binding"/>
    <property type="evidence" value="ECO:0007669"/>
    <property type="project" value="TreeGrafter"/>
</dbReference>
<dbReference type="PANTHER" id="PTHR21363">
    <property type="entry name" value="PREPHENATE DEHYDROGENASE"/>
    <property type="match status" value="1"/>
</dbReference>
<evidence type="ECO:0000256" key="4">
    <source>
        <dbReference type="ARBA" id="ARBA00022857"/>
    </source>
</evidence>
<keyword evidence="5" id="KW-0560">Oxidoreductase</keyword>
<evidence type="ECO:0000256" key="3">
    <source>
        <dbReference type="ARBA" id="ARBA00022605"/>
    </source>
</evidence>
<reference evidence="13 14" key="1">
    <citation type="journal article" date="2009" name="Genome Res.">
        <title>Comparative genomics of the fungal pathogens Candida dubliniensis and Candida albicans.</title>
        <authorList>
            <person name="Jackson A.P."/>
            <person name="Gamble J.A."/>
            <person name="Yeomans T."/>
            <person name="Moran G.P."/>
            <person name="Saunders D."/>
            <person name="Harris D."/>
            <person name="Aslett M."/>
            <person name="Barrell J.F."/>
            <person name="Butler G."/>
            <person name="Citiulo F."/>
            <person name="Coleman D.C."/>
            <person name="de Groot P.W.J."/>
            <person name="Goodwin T.J."/>
            <person name="Quail M.A."/>
            <person name="McQuillan J."/>
            <person name="Munro C.A."/>
            <person name="Pain A."/>
            <person name="Poulter R.T."/>
            <person name="Rajandream M.A."/>
            <person name="Renauld H."/>
            <person name="Spiering M.J."/>
            <person name="Tivey A."/>
            <person name="Gow N.A.R."/>
            <person name="Barrell B."/>
            <person name="Sullivan D.J."/>
            <person name="Berriman M."/>
        </authorList>
    </citation>
    <scope>NUCLEOTIDE SEQUENCE [LARGE SCALE GENOMIC DNA]</scope>
    <source>
        <strain evidence="14">CD36 / ATCC MYA-646 / CBS 7987 / NCPF 3949 / NRRL Y-17841</strain>
    </source>
</reference>
<keyword evidence="3" id="KW-0028">Amino-acid biosynthesis</keyword>
<dbReference type="FunFam" id="1.10.3660.10:FF:000002">
    <property type="entry name" value="Prephenate dehydrogenase [NADP(+)]"/>
    <property type="match status" value="1"/>
</dbReference>
<evidence type="ECO:0000256" key="9">
    <source>
        <dbReference type="ARBA" id="ARBA00066343"/>
    </source>
</evidence>
<feature type="transmembrane region" description="Helical" evidence="10">
    <location>
        <begin position="16"/>
        <end position="42"/>
    </location>
</feature>
<dbReference type="InterPro" id="IPR003099">
    <property type="entry name" value="Prephen_DH"/>
</dbReference>
<keyword evidence="10" id="KW-1133">Transmembrane helix</keyword>
<dbReference type="GO" id="GO:0006571">
    <property type="term" value="P:tyrosine biosynthetic process"/>
    <property type="evidence" value="ECO:0007669"/>
    <property type="project" value="UniProtKB-KW"/>
</dbReference>
<dbReference type="GO" id="GO:0004665">
    <property type="term" value="F:prephenate dehydrogenase (NADP+) activity"/>
    <property type="evidence" value="ECO:0007669"/>
    <property type="project" value="UniProtKB-EC"/>
</dbReference>
<dbReference type="Gene3D" id="1.10.3660.10">
    <property type="entry name" value="6-phosphogluconate dehydrogenase C-terminal like domain"/>
    <property type="match status" value="2"/>
</dbReference>
<dbReference type="InterPro" id="IPR008927">
    <property type="entry name" value="6-PGluconate_DH-like_C_sf"/>
</dbReference>
<dbReference type="PANTHER" id="PTHR21363:SF0">
    <property type="entry name" value="PREPHENATE DEHYDROGENASE [NADP(+)]"/>
    <property type="match status" value="1"/>
</dbReference>
<dbReference type="CGD" id="CAL0000160648">
    <property type="gene designation" value="Cd36_41770"/>
</dbReference>
<evidence type="ECO:0000256" key="10">
    <source>
        <dbReference type="SAM" id="Phobius"/>
    </source>
</evidence>
<keyword evidence="6" id="KW-0057">Aromatic amino acid biosynthesis</keyword>
<evidence type="ECO:0000259" key="11">
    <source>
        <dbReference type="PROSITE" id="PS51176"/>
    </source>
</evidence>
<evidence type="ECO:0000313" key="14">
    <source>
        <dbReference type="Proteomes" id="UP000002605"/>
    </source>
</evidence>
<evidence type="ECO:0000313" key="12">
    <source>
        <dbReference type="CGD" id="CAL0000160648"/>
    </source>
</evidence>
<dbReference type="PROSITE" id="PS51176">
    <property type="entry name" value="PDH_ADH"/>
    <property type="match status" value="1"/>
</dbReference>
<dbReference type="GO" id="GO:0050661">
    <property type="term" value="F:NADP binding"/>
    <property type="evidence" value="ECO:0007669"/>
    <property type="project" value="InterPro"/>
</dbReference>
<evidence type="ECO:0000256" key="5">
    <source>
        <dbReference type="ARBA" id="ARBA00023002"/>
    </source>
</evidence>
<dbReference type="HOGENOM" id="CLU_031403_1_0_1"/>
<proteinExistence type="inferred from homology"/>
<dbReference type="GO" id="GO:0008977">
    <property type="term" value="F:prephenate dehydrogenase (NAD+) activity"/>
    <property type="evidence" value="ECO:0007669"/>
    <property type="project" value="InterPro"/>
</dbReference>
<dbReference type="InterPro" id="IPR006115">
    <property type="entry name" value="6PGDH_NADP-bd"/>
</dbReference>
<comment type="catalytic activity">
    <reaction evidence="7">
        <text>prephenate + NADP(+) = 3-(4-hydroxyphenyl)pyruvate + CO2 + NADPH</text>
        <dbReference type="Rhea" id="RHEA:21640"/>
        <dbReference type="ChEBI" id="CHEBI:16526"/>
        <dbReference type="ChEBI" id="CHEBI:29934"/>
        <dbReference type="ChEBI" id="CHEBI:36242"/>
        <dbReference type="ChEBI" id="CHEBI:57783"/>
        <dbReference type="ChEBI" id="CHEBI:58349"/>
        <dbReference type="EC" id="1.3.1.13"/>
    </reaction>
</comment>
<evidence type="ECO:0000256" key="7">
    <source>
        <dbReference type="ARBA" id="ARBA00051295"/>
    </source>
</evidence>
<dbReference type="GeneID" id="8047439"/>
<dbReference type="FunFam" id="1.10.3660.10:FF:000004">
    <property type="entry name" value="Prephenate dehydrogenase [NADP(+)]"/>
    <property type="match status" value="1"/>
</dbReference>
<comment type="similarity">
    <text evidence="1">Belongs to the prephenate/arogenate dehydrogenase family.</text>
</comment>
<dbReference type="Gene3D" id="3.40.50.720">
    <property type="entry name" value="NAD(P)-binding Rossmann-like Domain"/>
    <property type="match status" value="1"/>
</dbReference>
<dbReference type="EMBL" id="FM992691">
    <property type="protein sequence ID" value="CAX42057.1"/>
    <property type="molecule type" value="Genomic_DNA"/>
</dbReference>
<evidence type="ECO:0000256" key="8">
    <source>
        <dbReference type="ARBA" id="ARBA00060605"/>
    </source>
</evidence>
<sequence>MKYLDSYEFLFWNQSLSFFCLPNFFVFFIPNNPFIIFFFVLFQLSLSLKDPVNKQVTYIAMACTETELKNYQECKTIGIIGLGDMGYLYAKRFSDAGWKVVGCDREDLYETTKTKFSNEKFEILKNGHFVSRISDYIIYSVEAENIEKIVSIYGPSTKFGAIVGGQTSCKAPEIAAFEKHLPEDNEIISLHSLHGPKVNTTGQPLVLIKHRASDRSFEFVEALVSCLNSKQVYLTAKEHDRITADTQAVTHAAFLSMGVAWKSVNQYPWETPRWIGGIENAKINISLRIFSNKWHVYAGLAITNPSAHDQVLQYSKSTTELFTLMIQGKKKELTERLTKAKQFVFKYITNHHDLLLDDNILQKFSLSKTPPEGKQPNSHLSLLAIVDSWYNLGIIPYDHIICSTPLFRIFLGVTEYVFCTPGYLEESIDVAINDSSFRQDDLHFTIAAQTWSNIISFGNFELYKREFEDTQNFFQPMFQEANAIGNEMIKTILERVKEREC</sequence>
<dbReference type="KEGG" id="cdu:CD36_41770"/>
<keyword evidence="10" id="KW-0472">Membrane</keyword>
<dbReference type="eggNOG" id="KOG2380">
    <property type="taxonomic scope" value="Eukaryota"/>
</dbReference>
<accession>B9WFN8</accession>
<feature type="domain" description="Prephenate/arogenate dehydrogenase" evidence="11">
    <location>
        <begin position="75"/>
        <end position="355"/>
    </location>
</feature>
<dbReference type="Pfam" id="PF03446">
    <property type="entry name" value="NAD_binding_2"/>
    <property type="match status" value="1"/>
</dbReference>
<dbReference type="SUPFAM" id="SSF48179">
    <property type="entry name" value="6-phosphogluconate dehydrogenase C-terminal domain-like"/>
    <property type="match status" value="2"/>
</dbReference>
<gene>
    <name evidence="12" type="ordered locus">Cd36_41770</name>
    <name evidence="13" type="ORF">CD36_41770</name>
</gene>
<evidence type="ECO:0000256" key="2">
    <source>
        <dbReference type="ARBA" id="ARBA00022498"/>
    </source>
</evidence>
<dbReference type="OrthoDB" id="5399569at2759"/>
<keyword evidence="4" id="KW-0521">NADP</keyword>
<keyword evidence="2" id="KW-0827">Tyrosine biosynthesis</keyword>
<dbReference type="InterPro" id="IPR050812">
    <property type="entry name" value="Preph/Arog_dehydrog"/>
</dbReference>
<keyword evidence="10" id="KW-0812">Transmembrane</keyword>
<dbReference type="AlphaFoldDB" id="B9WFN8"/>
<dbReference type="Proteomes" id="UP000002605">
    <property type="component" value="Chromosome 4"/>
</dbReference>
<dbReference type="SUPFAM" id="SSF51735">
    <property type="entry name" value="NAD(P)-binding Rossmann-fold domains"/>
    <property type="match status" value="1"/>
</dbReference>
<protein>
    <recommendedName>
        <fullName evidence="9">prephenate dehydrogenase (NADP(+))</fullName>
        <ecNumber evidence="9">1.3.1.13</ecNumber>
    </recommendedName>
</protein>
<comment type="pathway">
    <text evidence="8">Amino-acid biosynthesis; L-tyrosine biosynthesis; (4-hydroxyphenyl)pyruvate from prephenate (NADP(+) route): step 1/1.</text>
</comment>
<name>B9WFN8_CANDC</name>
<evidence type="ECO:0000313" key="13">
    <source>
        <dbReference type="EMBL" id="CAX42057.1"/>
    </source>
</evidence>